<dbReference type="InterPro" id="IPR050194">
    <property type="entry name" value="Glycosyltransferase_grp1"/>
</dbReference>
<gene>
    <name evidence="5" type="ORF">HMPREF0620_0823</name>
</gene>
<organism evidence="5 6">
    <name type="scientific">Parascardovia denticolens DSM 10105 = JCM 12538</name>
    <dbReference type="NCBI Taxonomy" id="864564"/>
    <lineage>
        <taxon>Bacteria</taxon>
        <taxon>Bacillati</taxon>
        <taxon>Actinomycetota</taxon>
        <taxon>Actinomycetes</taxon>
        <taxon>Bifidobacteriales</taxon>
        <taxon>Bifidobacteriaceae</taxon>
        <taxon>Parascardovia</taxon>
    </lineage>
</organism>
<dbReference type="GO" id="GO:1901137">
    <property type="term" value="P:carbohydrate derivative biosynthetic process"/>
    <property type="evidence" value="ECO:0007669"/>
    <property type="project" value="UniProtKB-ARBA"/>
</dbReference>
<evidence type="ECO:0000313" key="6">
    <source>
        <dbReference type="Proteomes" id="UP000004946"/>
    </source>
</evidence>
<sequence>MTVLPQTGRDEGKIPGTPMTTDQRPLRIGIICPYSFETPGGVQAHVKEFSEELRSRGHQVSVLAPGRRTKDMPLWVETTNTSFAFPYNGSVAHISYFGFIGNTVRRWVDQGHFDILHLHEPEIPSLSHKVFFKGYRHPPVVATFHTSFEEYPVALKVCERYLRRWLLSVKEAIFVSPSAQRIATHYLDPSIERVVIPNGIHCSFYSQAQARPEWEGTAQAPTIGFLGRMNENRKGFDVFARSMPGVLALYPQARFLCAGDGREAAEKVLRQVGKEAGVDLTPHVEFLGRISDEDKARFYRSLSVYVAPQRGGESFGIVLAEAMAAGCPLVASDLEAFRDVSQEGRSARLFTNEDAGSLGGEILTLLADQDLRQGLVAREKTRSQDFDWSTIADRIEGIYRRYC</sequence>
<dbReference type="Proteomes" id="UP000004946">
    <property type="component" value="Chromosome"/>
</dbReference>
<dbReference type="CDD" id="cd03801">
    <property type="entry name" value="GT4_PimA-like"/>
    <property type="match status" value="1"/>
</dbReference>
<keyword evidence="6" id="KW-1185">Reference proteome</keyword>
<keyword evidence="2 5" id="KW-0808">Transferase</keyword>
<accession>E6JYJ1</accession>
<keyword evidence="1 5" id="KW-0328">Glycosyltransferase</keyword>
<comment type="caution">
    <text evidence="5">The sequence shown here is derived from an EMBL/GenBank/DDBJ whole genome shotgun (WGS) entry which is preliminary data.</text>
</comment>
<evidence type="ECO:0000259" key="4">
    <source>
        <dbReference type="Pfam" id="PF13439"/>
    </source>
</evidence>
<dbReference type="AlphaFoldDB" id="E6JYJ1"/>
<dbReference type="EC" id="2.4.-.-" evidence="5"/>
<dbReference type="InterPro" id="IPR028098">
    <property type="entry name" value="Glyco_trans_4-like_N"/>
</dbReference>
<dbReference type="RefSeq" id="WP_006289201.1">
    <property type="nucleotide sequence ID" value="NZ_AP012333.1"/>
</dbReference>
<dbReference type="PANTHER" id="PTHR45947">
    <property type="entry name" value="SULFOQUINOVOSYL TRANSFERASE SQD2"/>
    <property type="match status" value="1"/>
</dbReference>
<dbReference type="EMBL" id="AEON01000001">
    <property type="protein sequence ID" value="EFT83818.1"/>
    <property type="molecule type" value="Genomic_DNA"/>
</dbReference>
<dbReference type="PANTHER" id="PTHR45947:SF3">
    <property type="entry name" value="SULFOQUINOVOSYL TRANSFERASE SQD2"/>
    <property type="match status" value="1"/>
</dbReference>
<evidence type="ECO:0000256" key="2">
    <source>
        <dbReference type="ARBA" id="ARBA00022679"/>
    </source>
</evidence>
<dbReference type="Gene3D" id="3.40.50.2000">
    <property type="entry name" value="Glycogen Phosphorylase B"/>
    <property type="match status" value="2"/>
</dbReference>
<dbReference type="SUPFAM" id="SSF53756">
    <property type="entry name" value="UDP-Glycosyltransferase/glycogen phosphorylase"/>
    <property type="match status" value="1"/>
</dbReference>
<dbReference type="Pfam" id="PF13692">
    <property type="entry name" value="Glyco_trans_1_4"/>
    <property type="match status" value="1"/>
</dbReference>
<dbReference type="eggNOG" id="COG0438">
    <property type="taxonomic scope" value="Bacteria"/>
</dbReference>
<dbReference type="KEGG" id="pdo:PSDT_0809"/>
<dbReference type="GO" id="GO:0016757">
    <property type="term" value="F:glycosyltransferase activity"/>
    <property type="evidence" value="ECO:0007669"/>
    <property type="project" value="UniProtKB-KW"/>
</dbReference>
<evidence type="ECO:0000256" key="1">
    <source>
        <dbReference type="ARBA" id="ARBA00022676"/>
    </source>
</evidence>
<name>E6JYJ1_PARDN</name>
<reference evidence="5 6" key="1">
    <citation type="submission" date="2010-12" db="EMBL/GenBank/DDBJ databases">
        <authorList>
            <person name="Muzny D."/>
            <person name="Qin X."/>
            <person name="Buhay C."/>
            <person name="Dugan-Rocha S."/>
            <person name="Ding Y."/>
            <person name="Chen G."/>
            <person name="Hawes A."/>
            <person name="Holder M."/>
            <person name="Jhangiani S."/>
            <person name="Johnson A."/>
            <person name="Khan Z."/>
            <person name="Li Z."/>
            <person name="Liu W."/>
            <person name="Liu X."/>
            <person name="Perez L."/>
            <person name="Shen H."/>
            <person name="Wang Q."/>
            <person name="Watt J."/>
            <person name="Xi L."/>
            <person name="Xin Y."/>
            <person name="Zhou J."/>
            <person name="Deng J."/>
            <person name="Jiang H."/>
            <person name="Liu Y."/>
            <person name="Qu J."/>
            <person name="Song X.-Z."/>
            <person name="Zhang L."/>
            <person name="Villasana D."/>
            <person name="Johnson A."/>
            <person name="Liu J."/>
            <person name="Liyanage D."/>
            <person name="Lorensuhewa L."/>
            <person name="Robinson T."/>
            <person name="Song A."/>
            <person name="Song B.-B."/>
            <person name="Dinh H."/>
            <person name="Thornton R."/>
            <person name="Coyle M."/>
            <person name="Francisco L."/>
            <person name="Jackson L."/>
            <person name="Javaid M."/>
            <person name="Korchina V."/>
            <person name="Kovar C."/>
            <person name="Mata R."/>
            <person name="Mathew T."/>
            <person name="Ngo R."/>
            <person name="Nguyen L."/>
            <person name="Nguyen N."/>
            <person name="Okwuonu G."/>
            <person name="Ongeri F."/>
            <person name="Pham C."/>
            <person name="Simmons D."/>
            <person name="Wilczek-Boney K."/>
            <person name="Hale W."/>
            <person name="Jakkamsetti A."/>
            <person name="Pham P."/>
            <person name="Ruth R."/>
            <person name="San Lucas F."/>
            <person name="Warren J."/>
            <person name="Zhang J."/>
            <person name="Zhao Z."/>
            <person name="Zhou C."/>
            <person name="Zhu D."/>
            <person name="Lee S."/>
            <person name="Bess C."/>
            <person name="Blankenburg K."/>
            <person name="Forbes L."/>
            <person name="Fu Q."/>
            <person name="Gubbala S."/>
            <person name="Hirani K."/>
            <person name="Jayaseelan J.C."/>
            <person name="Lara F."/>
            <person name="Munidasa M."/>
            <person name="Palculict T."/>
            <person name="Patil S."/>
            <person name="Pu L.-L."/>
            <person name="Saada N."/>
            <person name="Tang L."/>
            <person name="Weissenberger G."/>
            <person name="Zhu Y."/>
            <person name="Hemphill L."/>
            <person name="Shang Y."/>
            <person name="Youmans B."/>
            <person name="Ayvaz T."/>
            <person name="Ross M."/>
            <person name="Santibanez J."/>
            <person name="Aqrawi P."/>
            <person name="Gross S."/>
            <person name="Joshi V."/>
            <person name="Fowler G."/>
            <person name="Nazareth L."/>
            <person name="Reid J."/>
            <person name="Worley K."/>
            <person name="Petrosino J."/>
            <person name="Highlander S."/>
            <person name="Gibbs R."/>
        </authorList>
    </citation>
    <scope>NUCLEOTIDE SEQUENCE [LARGE SCALE GENOMIC DNA]</scope>
    <source>
        <strain evidence="5 6">DSM 10105</strain>
    </source>
</reference>
<dbReference type="PATRIC" id="fig|864564.6.peg.890"/>
<protein>
    <submittedName>
        <fullName evidence="5">Glycosyltransferase, group 1 family protein</fullName>
        <ecNumber evidence="5">2.4.-.-</ecNumber>
    </submittedName>
</protein>
<dbReference type="HOGENOM" id="CLU_009583_2_1_11"/>
<proteinExistence type="predicted"/>
<evidence type="ECO:0000256" key="3">
    <source>
        <dbReference type="SAM" id="MobiDB-lite"/>
    </source>
</evidence>
<feature type="domain" description="Glycosyltransferase subfamily 4-like N-terminal" evidence="4">
    <location>
        <begin position="39"/>
        <end position="203"/>
    </location>
</feature>
<feature type="region of interest" description="Disordered" evidence="3">
    <location>
        <begin position="1"/>
        <end position="22"/>
    </location>
</feature>
<dbReference type="Pfam" id="PF13439">
    <property type="entry name" value="Glyco_transf_4"/>
    <property type="match status" value="1"/>
</dbReference>
<evidence type="ECO:0000313" key="5">
    <source>
        <dbReference type="EMBL" id="EFT83818.1"/>
    </source>
</evidence>